<evidence type="ECO:0000256" key="2">
    <source>
        <dbReference type="ARBA" id="ARBA00022741"/>
    </source>
</evidence>
<dbReference type="InterPro" id="IPR011761">
    <property type="entry name" value="ATP-grasp"/>
</dbReference>
<evidence type="ECO:0000256" key="3">
    <source>
        <dbReference type="ARBA" id="ARBA00022840"/>
    </source>
</evidence>
<dbReference type="GO" id="GO:0046872">
    <property type="term" value="F:metal ion binding"/>
    <property type="evidence" value="ECO:0007669"/>
    <property type="project" value="InterPro"/>
</dbReference>
<keyword evidence="1" id="KW-0436">Ligase</keyword>
<dbReference type="Pfam" id="PF00289">
    <property type="entry name" value="Biotin_carb_N"/>
    <property type="match status" value="1"/>
</dbReference>
<evidence type="ECO:0000313" key="8">
    <source>
        <dbReference type="EMBL" id="SDX81123.1"/>
    </source>
</evidence>
<evidence type="ECO:0000259" key="7">
    <source>
        <dbReference type="PROSITE" id="PS50979"/>
    </source>
</evidence>
<evidence type="ECO:0000256" key="4">
    <source>
        <dbReference type="ARBA" id="ARBA00023267"/>
    </source>
</evidence>
<protein>
    <submittedName>
        <fullName evidence="8">Acetyl-CoA carboxylase, biotin carboxylase subunit</fullName>
    </submittedName>
</protein>
<dbReference type="PANTHER" id="PTHR18866:SF33">
    <property type="entry name" value="METHYLCROTONOYL-COA CARBOXYLASE SUBUNIT ALPHA, MITOCHONDRIAL-RELATED"/>
    <property type="match status" value="1"/>
</dbReference>
<dbReference type="InterPro" id="IPR016185">
    <property type="entry name" value="PreATP-grasp_dom_sf"/>
</dbReference>
<dbReference type="FunFam" id="3.40.50.20:FF:000010">
    <property type="entry name" value="Propionyl-CoA carboxylase subunit alpha"/>
    <property type="match status" value="1"/>
</dbReference>
<sequence>MSGAPHPIRRVLVANRGAVAARVIRTLRRMGLESVAVYSEADASLPHVRAADHSVCIGPAPAAQSYLDQARLLQVARETGADAVHPGYGFLSENAEFAEAVQRQGLCFIGPSPHWIRTLGHKTQARAFMAAQGMPQAASSAVLHSVQEAQAEAARIGFPVLVKPAGGGGGIGMLPAHDAPQLEAAWSKASGMAAKYFGTAELYLEKLIEAPRHIEFQVLADRHGEVRVLFERDCSVQRRHQKVVEEARPAGIPAQALADMRQLLAGLLARTGYDVIGTVEMLYTPQHGFVFLEMNTRLQVEHAVTEEITGIDIVEAQIRLAAGERMREVLPAEPVARGHAIEARIYAEDPVRFLPSPGRLDRFEMPQGEGLRVETGYAQGCSVTPFYDPMVAKLVAHGSDRAQAIARLRQALAQTRIEGVKTNIPFIERILGHADFLDLRIDTGIAQRVLAPL</sequence>
<proteinExistence type="predicted"/>
<dbReference type="InterPro" id="IPR011054">
    <property type="entry name" value="Rudment_hybrid_motif"/>
</dbReference>
<dbReference type="InterPro" id="IPR011764">
    <property type="entry name" value="Biotin_carboxylation_dom"/>
</dbReference>
<keyword evidence="3 5" id="KW-0067">ATP-binding</keyword>
<dbReference type="RefSeq" id="WP_074920747.1">
    <property type="nucleotide sequence ID" value="NZ_CP141274.1"/>
</dbReference>
<evidence type="ECO:0000256" key="5">
    <source>
        <dbReference type="PROSITE-ProRule" id="PRU00409"/>
    </source>
</evidence>
<dbReference type="InterPro" id="IPR005482">
    <property type="entry name" value="Biotin_COase_C"/>
</dbReference>
<dbReference type="Pfam" id="PF02786">
    <property type="entry name" value="CPSase_L_D2"/>
    <property type="match status" value="1"/>
</dbReference>
<dbReference type="PANTHER" id="PTHR18866">
    <property type="entry name" value="CARBOXYLASE:PYRUVATE/ACETYL-COA/PROPIONYL-COA CARBOXYLASE"/>
    <property type="match status" value="1"/>
</dbReference>
<dbReference type="Proteomes" id="UP000183417">
    <property type="component" value="Unassembled WGS sequence"/>
</dbReference>
<dbReference type="AlphaFoldDB" id="A0A1H3EQS3"/>
<dbReference type="GO" id="GO:0005524">
    <property type="term" value="F:ATP binding"/>
    <property type="evidence" value="ECO:0007669"/>
    <property type="project" value="UniProtKB-UniRule"/>
</dbReference>
<dbReference type="Gene3D" id="3.30.470.20">
    <property type="entry name" value="ATP-grasp fold, B domain"/>
    <property type="match status" value="1"/>
</dbReference>
<feature type="domain" description="ATP-grasp" evidence="6">
    <location>
        <begin position="126"/>
        <end position="322"/>
    </location>
</feature>
<dbReference type="SMART" id="SM00878">
    <property type="entry name" value="Biotin_carb_C"/>
    <property type="match status" value="1"/>
</dbReference>
<dbReference type="SUPFAM" id="SSF52440">
    <property type="entry name" value="PreATP-grasp domain"/>
    <property type="match status" value="1"/>
</dbReference>
<dbReference type="PROSITE" id="PS50975">
    <property type="entry name" value="ATP_GRASP"/>
    <property type="match status" value="1"/>
</dbReference>
<dbReference type="PROSITE" id="PS00866">
    <property type="entry name" value="CPSASE_1"/>
    <property type="match status" value="1"/>
</dbReference>
<dbReference type="GeneID" id="94695136"/>
<dbReference type="EMBL" id="FNPE01000001">
    <property type="protein sequence ID" value="SDX81123.1"/>
    <property type="molecule type" value="Genomic_DNA"/>
</dbReference>
<dbReference type="SUPFAM" id="SSF56059">
    <property type="entry name" value="Glutathione synthetase ATP-binding domain-like"/>
    <property type="match status" value="1"/>
</dbReference>
<dbReference type="SUPFAM" id="SSF51246">
    <property type="entry name" value="Rudiment single hybrid motif"/>
    <property type="match status" value="1"/>
</dbReference>
<keyword evidence="4" id="KW-0092">Biotin</keyword>
<evidence type="ECO:0000256" key="1">
    <source>
        <dbReference type="ARBA" id="ARBA00022598"/>
    </source>
</evidence>
<name>A0A1H3EQS3_9BURK</name>
<dbReference type="Pfam" id="PF02785">
    <property type="entry name" value="Biotin_carb_C"/>
    <property type="match status" value="1"/>
</dbReference>
<evidence type="ECO:0000313" key="9">
    <source>
        <dbReference type="Proteomes" id="UP000183417"/>
    </source>
</evidence>
<dbReference type="PROSITE" id="PS00867">
    <property type="entry name" value="CPSASE_2"/>
    <property type="match status" value="1"/>
</dbReference>
<evidence type="ECO:0000259" key="6">
    <source>
        <dbReference type="PROSITE" id="PS50975"/>
    </source>
</evidence>
<keyword evidence="2 5" id="KW-0547">Nucleotide-binding</keyword>
<feature type="domain" description="Biotin carboxylation" evidence="7">
    <location>
        <begin position="7"/>
        <end position="451"/>
    </location>
</feature>
<gene>
    <name evidence="8" type="ORF">SAMN05421547_101326</name>
</gene>
<reference evidence="8 9" key="1">
    <citation type="submission" date="2016-10" db="EMBL/GenBank/DDBJ databases">
        <authorList>
            <person name="de Groot N.N."/>
        </authorList>
    </citation>
    <scope>NUCLEOTIDE SEQUENCE [LARGE SCALE GENOMIC DNA]</scope>
    <source>
        <strain evidence="8 9">LMG 24775</strain>
    </source>
</reference>
<dbReference type="InterPro" id="IPR005481">
    <property type="entry name" value="BC-like_N"/>
</dbReference>
<dbReference type="InterPro" id="IPR050856">
    <property type="entry name" value="Biotin_carboxylase_complex"/>
</dbReference>
<dbReference type="InterPro" id="IPR005479">
    <property type="entry name" value="CPAse_ATP-bd"/>
</dbReference>
<organism evidence="8 9">
    <name type="scientific">Delftia lacustris</name>
    <dbReference type="NCBI Taxonomy" id="558537"/>
    <lineage>
        <taxon>Bacteria</taxon>
        <taxon>Pseudomonadati</taxon>
        <taxon>Pseudomonadota</taxon>
        <taxon>Betaproteobacteria</taxon>
        <taxon>Burkholderiales</taxon>
        <taxon>Comamonadaceae</taxon>
        <taxon>Delftia</taxon>
    </lineage>
</organism>
<dbReference type="PROSITE" id="PS50979">
    <property type="entry name" value="BC"/>
    <property type="match status" value="1"/>
</dbReference>
<accession>A0A1H3EQS3</accession>
<dbReference type="GO" id="GO:0016874">
    <property type="term" value="F:ligase activity"/>
    <property type="evidence" value="ECO:0007669"/>
    <property type="project" value="UniProtKB-KW"/>
</dbReference>